<dbReference type="AlphaFoldDB" id="A0A4Q7J036"/>
<feature type="domain" description="AMP-dependent synthetase/ligase" evidence="7">
    <location>
        <begin position="27"/>
        <end position="417"/>
    </location>
</feature>
<dbReference type="PANTHER" id="PTHR43272:SF32">
    <property type="entry name" value="AMP-DEPENDENT SYNTHETASE_LIGASE DOMAIN-CONTAINING PROTEIN"/>
    <property type="match status" value="1"/>
</dbReference>
<dbReference type="InterPro" id="IPR020845">
    <property type="entry name" value="AMP-binding_CS"/>
</dbReference>
<proteinExistence type="inferred from homology"/>
<evidence type="ECO:0000256" key="4">
    <source>
        <dbReference type="ARBA" id="ARBA00023098"/>
    </source>
</evidence>
<gene>
    <name evidence="8" type="ORF">EWH70_30665</name>
</gene>
<dbReference type="PANTHER" id="PTHR43272">
    <property type="entry name" value="LONG-CHAIN-FATTY-ACID--COA LIGASE"/>
    <property type="match status" value="1"/>
</dbReference>
<sequence length="598" mass="64006">MTNTQTWPACPHPDGGTIQTLADAFGRTAALRPGGVALRVAGGQEITWRAYTERVRELAAGLAALGIHRGDTVGLMLTNRPEAHLVDTAALLLGAIPFSIYNTSSPEQISYLFGNAENRVVVTEQRFLDRIVAADTRPAHIVCVDGEFTLDDLAAAGDPDFDLDAAVERVEPGDVATLIYTSGTTGPPKGVQLTHANIVAEARALMTHLSPGPDDRITSYLPSAHVADRVSAQYLNLIFGVQVTCVDDPRAIAAALPDARPTIWVAVPRVWQKIKAGIESKLDEAKPAKRAIARWALDVGRRAALTDRPSPLLGVQHRIADALVLGKLRHTLGLDQLRWAVSGAAAIPPETLEYFLGIGLPVYEVWGMSETCAAATTNAPGELRIGSVGKALDGVELKLADDGELLCRGPLVTPGYHRDPERTAEAIDADGWLHTGDIATIDADGFVTIVDRKKELIINEAGKNMSPTNIENAMKAASPLIAQAMAIGDGKAYVAALVVLDPEVLEARFGLGADALGIAVADDTVLAAVRDAIRTGNQKLNQAEQVKRFRILPTTWDPGGDELTPKMSLRRRPIAEKYRGDIDQLHEPTPGPQVQEVR</sequence>
<dbReference type="InterPro" id="IPR042099">
    <property type="entry name" value="ANL_N_sf"/>
</dbReference>
<comment type="caution">
    <text evidence="8">The sequence shown here is derived from an EMBL/GenBank/DDBJ whole genome shotgun (WGS) entry which is preliminary data.</text>
</comment>
<dbReference type="GO" id="GO:0004467">
    <property type="term" value="F:long-chain fatty acid-CoA ligase activity"/>
    <property type="evidence" value="ECO:0007669"/>
    <property type="project" value="TreeGrafter"/>
</dbReference>
<dbReference type="GO" id="GO:0016020">
    <property type="term" value="C:membrane"/>
    <property type="evidence" value="ECO:0007669"/>
    <property type="project" value="TreeGrafter"/>
</dbReference>
<dbReference type="SUPFAM" id="SSF56801">
    <property type="entry name" value="Acetyl-CoA synthetase-like"/>
    <property type="match status" value="1"/>
</dbReference>
<dbReference type="PROSITE" id="PS00455">
    <property type="entry name" value="AMP_BINDING"/>
    <property type="match status" value="1"/>
</dbReference>
<dbReference type="Gene3D" id="3.40.50.12780">
    <property type="entry name" value="N-terminal domain of ligase-like"/>
    <property type="match status" value="1"/>
</dbReference>
<dbReference type="OrthoDB" id="9803968at2"/>
<dbReference type="Pfam" id="PF00501">
    <property type="entry name" value="AMP-binding"/>
    <property type="match status" value="1"/>
</dbReference>
<dbReference type="CDD" id="cd05907">
    <property type="entry name" value="VL_LC_FACS_like"/>
    <property type="match status" value="1"/>
</dbReference>
<organism evidence="8 9">
    <name type="scientific">Amycolatopsis suaedae</name>
    <dbReference type="NCBI Taxonomy" id="2510978"/>
    <lineage>
        <taxon>Bacteria</taxon>
        <taxon>Bacillati</taxon>
        <taxon>Actinomycetota</taxon>
        <taxon>Actinomycetes</taxon>
        <taxon>Pseudonocardiales</taxon>
        <taxon>Pseudonocardiaceae</taxon>
        <taxon>Amycolatopsis</taxon>
    </lineage>
</organism>
<evidence type="ECO:0000256" key="3">
    <source>
        <dbReference type="ARBA" id="ARBA00022832"/>
    </source>
</evidence>
<dbReference type="InterPro" id="IPR000873">
    <property type="entry name" value="AMP-dep_synth/lig_dom"/>
</dbReference>
<evidence type="ECO:0000256" key="2">
    <source>
        <dbReference type="ARBA" id="ARBA00022598"/>
    </source>
</evidence>
<accession>A0A4Q7J036</accession>
<feature type="compositionally biased region" description="Basic and acidic residues" evidence="6">
    <location>
        <begin position="577"/>
        <end position="586"/>
    </location>
</feature>
<evidence type="ECO:0000256" key="6">
    <source>
        <dbReference type="SAM" id="MobiDB-lite"/>
    </source>
</evidence>
<comment type="similarity">
    <text evidence="1">Belongs to the ATP-dependent AMP-binding enzyme family.</text>
</comment>
<evidence type="ECO:0000259" key="7">
    <source>
        <dbReference type="Pfam" id="PF00501"/>
    </source>
</evidence>
<keyword evidence="3" id="KW-0276">Fatty acid metabolism</keyword>
<keyword evidence="9" id="KW-1185">Reference proteome</keyword>
<evidence type="ECO:0000313" key="9">
    <source>
        <dbReference type="Proteomes" id="UP000292003"/>
    </source>
</evidence>
<keyword evidence="2 8" id="KW-0436">Ligase</keyword>
<name>A0A4Q7J036_9PSEU</name>
<dbReference type="Proteomes" id="UP000292003">
    <property type="component" value="Unassembled WGS sequence"/>
</dbReference>
<evidence type="ECO:0000256" key="5">
    <source>
        <dbReference type="ARBA" id="ARBA00032875"/>
    </source>
</evidence>
<reference evidence="8 9" key="1">
    <citation type="submission" date="2019-02" db="EMBL/GenBank/DDBJ databases">
        <title>Draft genome sequence of Amycolatopsis sp. 8-3EHSu isolated from roots of Suaeda maritima.</title>
        <authorList>
            <person name="Duangmal K."/>
            <person name="Chantavorakit T."/>
        </authorList>
    </citation>
    <scope>NUCLEOTIDE SEQUENCE [LARGE SCALE GENOMIC DNA]</scope>
    <source>
        <strain evidence="8 9">8-3EHSu</strain>
    </source>
</reference>
<feature type="region of interest" description="Disordered" evidence="6">
    <location>
        <begin position="577"/>
        <end position="598"/>
    </location>
</feature>
<protein>
    <recommendedName>
        <fullName evidence="5">Acyl-CoA synthetase</fullName>
    </recommendedName>
</protein>
<keyword evidence="4" id="KW-0443">Lipid metabolism</keyword>
<evidence type="ECO:0000313" key="8">
    <source>
        <dbReference type="EMBL" id="RZQ60068.1"/>
    </source>
</evidence>
<dbReference type="RefSeq" id="WP_130479054.1">
    <property type="nucleotide sequence ID" value="NZ_SFCC01000019.1"/>
</dbReference>
<dbReference type="Pfam" id="PF23562">
    <property type="entry name" value="AMP-binding_C_3"/>
    <property type="match status" value="1"/>
</dbReference>
<evidence type="ECO:0000256" key="1">
    <source>
        <dbReference type="ARBA" id="ARBA00006432"/>
    </source>
</evidence>
<dbReference type="EMBL" id="SFCC01000019">
    <property type="protein sequence ID" value="RZQ60068.1"/>
    <property type="molecule type" value="Genomic_DNA"/>
</dbReference>